<dbReference type="Pfam" id="PF01212">
    <property type="entry name" value="Beta_elim_lyase"/>
    <property type="match status" value="1"/>
</dbReference>
<accession>A0A6C0D694</accession>
<dbReference type="InterPro" id="IPR023603">
    <property type="entry name" value="Low_specificity_L-TA-like"/>
</dbReference>
<name>A0A6C0D694_9ZZZZ</name>
<evidence type="ECO:0000259" key="5">
    <source>
        <dbReference type="Pfam" id="PF01212"/>
    </source>
</evidence>
<dbReference type="NCBIfam" id="NF041359">
    <property type="entry name" value="GntG_guanitoxin"/>
    <property type="match status" value="1"/>
</dbReference>
<dbReference type="PANTHER" id="PTHR48097">
    <property type="entry name" value="L-THREONINE ALDOLASE-RELATED"/>
    <property type="match status" value="1"/>
</dbReference>
<dbReference type="GO" id="GO:0006567">
    <property type="term" value="P:L-threonine catabolic process"/>
    <property type="evidence" value="ECO:0007669"/>
    <property type="project" value="TreeGrafter"/>
</dbReference>
<dbReference type="CDD" id="cd06502">
    <property type="entry name" value="TA_like"/>
    <property type="match status" value="1"/>
</dbReference>
<evidence type="ECO:0000256" key="1">
    <source>
        <dbReference type="ARBA" id="ARBA00001933"/>
    </source>
</evidence>
<comment type="similarity">
    <text evidence="2">Belongs to the threonine aldolase family.</text>
</comment>
<evidence type="ECO:0000256" key="2">
    <source>
        <dbReference type="ARBA" id="ARBA00006966"/>
    </source>
</evidence>
<dbReference type="PIRSF" id="PIRSF017617">
    <property type="entry name" value="Thr_aldolase"/>
    <property type="match status" value="1"/>
</dbReference>
<protein>
    <recommendedName>
        <fullName evidence="5">Aromatic amino acid beta-eliminating lyase/threonine aldolase domain-containing protein</fullName>
    </recommendedName>
</protein>
<dbReference type="InterPro" id="IPR015422">
    <property type="entry name" value="PyrdxlP-dep_Trfase_small"/>
</dbReference>
<dbReference type="GO" id="GO:0005829">
    <property type="term" value="C:cytosol"/>
    <property type="evidence" value="ECO:0007669"/>
    <property type="project" value="TreeGrafter"/>
</dbReference>
<reference evidence="6" key="1">
    <citation type="journal article" date="2020" name="Nature">
        <title>Giant virus diversity and host interactions through global metagenomics.</title>
        <authorList>
            <person name="Schulz F."/>
            <person name="Roux S."/>
            <person name="Paez-Espino D."/>
            <person name="Jungbluth S."/>
            <person name="Walsh D.A."/>
            <person name="Denef V.J."/>
            <person name="McMahon K.D."/>
            <person name="Konstantinidis K.T."/>
            <person name="Eloe-Fadrosh E.A."/>
            <person name="Kyrpides N.C."/>
            <person name="Woyke T."/>
        </authorList>
    </citation>
    <scope>NUCLEOTIDE SEQUENCE</scope>
    <source>
        <strain evidence="6">GVMAG-M-3300023174-124</strain>
    </source>
</reference>
<evidence type="ECO:0000313" key="6">
    <source>
        <dbReference type="EMBL" id="QHT11810.1"/>
    </source>
</evidence>
<keyword evidence="3" id="KW-0663">Pyridoxal phosphate</keyword>
<dbReference type="GO" id="GO:0006545">
    <property type="term" value="P:glycine biosynthetic process"/>
    <property type="evidence" value="ECO:0007669"/>
    <property type="project" value="TreeGrafter"/>
</dbReference>
<dbReference type="SUPFAM" id="SSF53383">
    <property type="entry name" value="PLP-dependent transferases"/>
    <property type="match status" value="1"/>
</dbReference>
<evidence type="ECO:0000256" key="3">
    <source>
        <dbReference type="ARBA" id="ARBA00022898"/>
    </source>
</evidence>
<feature type="domain" description="Aromatic amino acid beta-eliminating lyase/threonine aldolase" evidence="5">
    <location>
        <begin position="5"/>
        <end position="291"/>
    </location>
</feature>
<dbReference type="EMBL" id="MN739538">
    <property type="protein sequence ID" value="QHT11810.1"/>
    <property type="molecule type" value="Genomic_DNA"/>
</dbReference>
<dbReference type="Gene3D" id="3.90.1150.10">
    <property type="entry name" value="Aspartate Aminotransferase, domain 1"/>
    <property type="match status" value="1"/>
</dbReference>
<dbReference type="NCBIfam" id="NF007825">
    <property type="entry name" value="PRK10534.1"/>
    <property type="match status" value="1"/>
</dbReference>
<dbReference type="Gene3D" id="3.40.640.10">
    <property type="entry name" value="Type I PLP-dependent aspartate aminotransferase-like (Major domain)"/>
    <property type="match status" value="1"/>
</dbReference>
<dbReference type="InterPro" id="IPR001597">
    <property type="entry name" value="ArAA_b-elim_lyase/Thr_aldolase"/>
</dbReference>
<sequence length="352" mass="38572">MQYIDLRSDTVTKPTQKMREAMLDAEVGDDVYREDPTTNALETRMATLFDKEAALFFPSCTMANLSAIMTWCDRRGAEIIAGDKSHIVLFEQAGASQFGGVSFRTVPNLPDGTMDPDAIAAAIRDDDIHEPITQLICIENTHNVCGGKVVPLEFMQALRELADKHKLPIHMDGARLWNAIAVNGLPPNEIAKYVDSLSICLSKGLGAPIGSLLVGSREFIERARRIRKALGGGMRQSGVLASAGLVALDDFETGILESDHNKAKKIADALNFIGGAFKVQPVETNIIFVDIVKPANAYTITQMLKGDGILISAWAPQLIRIVVHRDIDESEVIRVIEALFKISQRSEVFELQ</sequence>
<dbReference type="InterPro" id="IPR015421">
    <property type="entry name" value="PyrdxlP-dep_Trfase_major"/>
</dbReference>
<comment type="cofactor">
    <cofactor evidence="1">
        <name>pyridoxal 5'-phosphate</name>
        <dbReference type="ChEBI" id="CHEBI:597326"/>
    </cofactor>
</comment>
<keyword evidence="4" id="KW-0456">Lyase</keyword>
<evidence type="ECO:0000256" key="4">
    <source>
        <dbReference type="ARBA" id="ARBA00023239"/>
    </source>
</evidence>
<dbReference type="InterPro" id="IPR015424">
    <property type="entry name" value="PyrdxlP-dep_Trfase"/>
</dbReference>
<dbReference type="GO" id="GO:0008732">
    <property type="term" value="F:L-allo-threonine aldolase activity"/>
    <property type="evidence" value="ECO:0007669"/>
    <property type="project" value="TreeGrafter"/>
</dbReference>
<dbReference type="FunFam" id="3.40.640.10:FF:000030">
    <property type="entry name" value="Low-specificity L-threonine aldolase"/>
    <property type="match status" value="1"/>
</dbReference>
<dbReference type="PANTHER" id="PTHR48097:SF9">
    <property type="entry name" value="L-THREONINE ALDOLASE"/>
    <property type="match status" value="1"/>
</dbReference>
<dbReference type="AlphaFoldDB" id="A0A6C0D694"/>
<proteinExistence type="inferred from homology"/>
<organism evidence="6">
    <name type="scientific">viral metagenome</name>
    <dbReference type="NCBI Taxonomy" id="1070528"/>
    <lineage>
        <taxon>unclassified sequences</taxon>
        <taxon>metagenomes</taxon>
        <taxon>organismal metagenomes</taxon>
    </lineage>
</organism>